<protein>
    <recommendedName>
        <fullName evidence="14">cholesterol 7-desaturase</fullName>
        <ecNumber evidence="14">1.14.19.21</ecNumber>
    </recommendedName>
</protein>
<dbReference type="PROSITE" id="PS51296">
    <property type="entry name" value="RIESKE"/>
    <property type="match status" value="1"/>
</dbReference>
<comment type="cofactor">
    <cofactor evidence="1">
        <name>Fe cation</name>
        <dbReference type="ChEBI" id="CHEBI:24875"/>
    </cofactor>
</comment>
<comment type="pathway">
    <text evidence="3">Hormone biosynthesis.</text>
</comment>
<evidence type="ECO:0000313" key="18">
    <source>
        <dbReference type="EMBL" id="MBB3046680.1"/>
    </source>
</evidence>
<comment type="pathway">
    <text evidence="12">Steroid hormone biosynthesis; dafachronic acid biosynthesis.</text>
</comment>
<evidence type="ECO:0000256" key="4">
    <source>
        <dbReference type="ARBA" id="ARBA00022692"/>
    </source>
</evidence>
<dbReference type="Proteomes" id="UP000537130">
    <property type="component" value="Unassembled WGS sequence"/>
</dbReference>
<accession>A0A7W4W3K3</accession>
<keyword evidence="5" id="KW-0001">2Fe-2S</keyword>
<evidence type="ECO:0000256" key="11">
    <source>
        <dbReference type="ARBA" id="ARBA00023136"/>
    </source>
</evidence>
<dbReference type="Pfam" id="PF19298">
    <property type="entry name" value="KshA_C"/>
    <property type="match status" value="1"/>
</dbReference>
<dbReference type="EMBL" id="JACHWY010000001">
    <property type="protein sequence ID" value="MBB3046680.1"/>
    <property type="molecule type" value="Genomic_DNA"/>
</dbReference>
<evidence type="ECO:0000256" key="6">
    <source>
        <dbReference type="ARBA" id="ARBA00022723"/>
    </source>
</evidence>
<evidence type="ECO:0000256" key="9">
    <source>
        <dbReference type="ARBA" id="ARBA00023004"/>
    </source>
</evidence>
<dbReference type="InterPro" id="IPR045605">
    <property type="entry name" value="KshA-like_C"/>
</dbReference>
<dbReference type="Pfam" id="PF00355">
    <property type="entry name" value="Rieske"/>
    <property type="match status" value="1"/>
</dbReference>
<evidence type="ECO:0000256" key="8">
    <source>
        <dbReference type="ARBA" id="ARBA00023002"/>
    </source>
</evidence>
<evidence type="ECO:0000256" key="13">
    <source>
        <dbReference type="ARBA" id="ARBA00025729"/>
    </source>
</evidence>
<dbReference type="GO" id="GO:0051537">
    <property type="term" value="F:2 iron, 2 sulfur cluster binding"/>
    <property type="evidence" value="ECO:0007669"/>
    <property type="project" value="UniProtKB-KW"/>
</dbReference>
<evidence type="ECO:0000256" key="1">
    <source>
        <dbReference type="ARBA" id="ARBA00001962"/>
    </source>
</evidence>
<keyword evidence="10" id="KW-0411">Iron-sulfur</keyword>
<keyword evidence="6" id="KW-0479">Metal-binding</keyword>
<evidence type="ECO:0000256" key="5">
    <source>
        <dbReference type="ARBA" id="ARBA00022714"/>
    </source>
</evidence>
<dbReference type="RefSeq" id="WP_183409360.1">
    <property type="nucleotide sequence ID" value="NZ_JACHWY010000001.1"/>
</dbReference>
<dbReference type="PANTHER" id="PTHR21266">
    <property type="entry name" value="IRON-SULFUR DOMAIN CONTAINING PROTEIN"/>
    <property type="match status" value="1"/>
</dbReference>
<evidence type="ECO:0000256" key="14">
    <source>
        <dbReference type="ARBA" id="ARBA00026095"/>
    </source>
</evidence>
<keyword evidence="4" id="KW-0812">Transmembrane</keyword>
<dbReference type="AlphaFoldDB" id="A0A7W4W3K3"/>
<comment type="caution">
    <text evidence="18">The sequence shown here is derived from an EMBL/GenBank/DDBJ whole genome shotgun (WGS) entry which is preliminary data.</text>
</comment>
<keyword evidence="19" id="KW-1185">Reference proteome</keyword>
<dbReference type="GO" id="GO:0016020">
    <property type="term" value="C:membrane"/>
    <property type="evidence" value="ECO:0007669"/>
    <property type="project" value="UniProtKB-SubCell"/>
</dbReference>
<dbReference type="InterPro" id="IPR036922">
    <property type="entry name" value="Rieske_2Fe-2S_sf"/>
</dbReference>
<keyword evidence="8" id="KW-0560">Oxidoreductase</keyword>
<dbReference type="SUPFAM" id="SSF50022">
    <property type="entry name" value="ISP domain"/>
    <property type="match status" value="1"/>
</dbReference>
<name>A0A7W4W3K3_9GAMM</name>
<evidence type="ECO:0000256" key="12">
    <source>
        <dbReference type="ARBA" id="ARBA00025712"/>
    </source>
</evidence>
<dbReference type="GO" id="GO:0008203">
    <property type="term" value="P:cholesterol metabolic process"/>
    <property type="evidence" value="ECO:0007669"/>
    <property type="project" value="InterPro"/>
</dbReference>
<reference evidence="18 19" key="1">
    <citation type="submission" date="2020-08" db="EMBL/GenBank/DDBJ databases">
        <title>Genomic Encyclopedia of Type Strains, Phase III (KMG-III): the genomes of soil and plant-associated and newly described type strains.</title>
        <authorList>
            <person name="Whitman W."/>
        </authorList>
    </citation>
    <scope>NUCLEOTIDE SEQUENCE [LARGE SCALE GENOMIC DNA]</scope>
    <source>
        <strain evidence="18 19">CECT 8654</strain>
    </source>
</reference>
<dbReference type="GO" id="GO:0046872">
    <property type="term" value="F:metal ion binding"/>
    <property type="evidence" value="ECO:0007669"/>
    <property type="project" value="UniProtKB-KW"/>
</dbReference>
<comment type="subcellular location">
    <subcellularLocation>
        <location evidence="2">Membrane</location>
    </subcellularLocation>
</comment>
<keyword evidence="11" id="KW-0472">Membrane</keyword>
<dbReference type="SUPFAM" id="SSF55961">
    <property type="entry name" value="Bet v1-like"/>
    <property type="match status" value="1"/>
</dbReference>
<dbReference type="Gene3D" id="2.102.10.10">
    <property type="entry name" value="Rieske [2Fe-2S] iron-sulphur domain"/>
    <property type="match status" value="1"/>
</dbReference>
<dbReference type="EC" id="1.14.19.21" evidence="14"/>
<dbReference type="InterPro" id="IPR017941">
    <property type="entry name" value="Rieske_2Fe-2S"/>
</dbReference>
<dbReference type="PANTHER" id="PTHR21266:SF32">
    <property type="entry name" value="CHOLESTEROL 7-DESATURASE NVD"/>
    <property type="match status" value="1"/>
</dbReference>
<comment type="catalytic activity">
    <reaction evidence="16">
        <text>cholesterol + NADPH + O2 + H(+) = 7-dehydrocholesterol + NADP(+) + 2 H2O</text>
        <dbReference type="Rhea" id="RHEA:45024"/>
        <dbReference type="ChEBI" id="CHEBI:15377"/>
        <dbReference type="ChEBI" id="CHEBI:15378"/>
        <dbReference type="ChEBI" id="CHEBI:15379"/>
        <dbReference type="ChEBI" id="CHEBI:16113"/>
        <dbReference type="ChEBI" id="CHEBI:17759"/>
        <dbReference type="ChEBI" id="CHEBI:57783"/>
        <dbReference type="ChEBI" id="CHEBI:58349"/>
        <dbReference type="EC" id="1.14.19.21"/>
    </reaction>
    <physiologicalReaction direction="left-to-right" evidence="16">
        <dbReference type="Rhea" id="RHEA:45025"/>
    </physiologicalReaction>
</comment>
<evidence type="ECO:0000256" key="7">
    <source>
        <dbReference type="ARBA" id="ARBA00022989"/>
    </source>
</evidence>
<evidence type="ECO:0000313" key="19">
    <source>
        <dbReference type="Proteomes" id="UP000537130"/>
    </source>
</evidence>
<comment type="similarity">
    <text evidence="13">Belongs to the cholesterol 7-desaturase family.</text>
</comment>
<dbReference type="Gene3D" id="3.90.380.10">
    <property type="entry name" value="Naphthalene 1,2-dioxygenase Alpha Subunit, Chain A, domain 1"/>
    <property type="match status" value="1"/>
</dbReference>
<dbReference type="GO" id="GO:0170056">
    <property type="term" value="F:cholesterol 7-desaturase [NAD(P)H] activity"/>
    <property type="evidence" value="ECO:0007669"/>
    <property type="project" value="UniProtKB-EC"/>
</dbReference>
<proteinExistence type="inferred from homology"/>
<sequence>MENTAQLPIPFGWYCVSLSRDLQPGDVKPVRYFDREMVMFRTESGEAKVLDAYCPHLGAHLGHGGKVKGDNIACPFHAWEFSGEGVCKNVPYARNMPPKVAGGNPCIYAYPTVEKNQAVWVWYHPDNIAPLFEVEELAELNSDDWTDISTYEWTFHSHIQETAENGCDAAHFMYVHGNQDVPKGEVKHEGFQRHAHFVSKAPEIFEDGTFDTTGTLFRDSFLDTSSNGPGQTWQRFSGVFETFMMGTVTPIDAKTVHLRFVFTQPKDMNAGQEIMSQAVISNVALQVQQDMPIWENKVYRPQPVLCDGDGPIAQFRKWFSQFYAGGSGDKDSKAA</sequence>
<comment type="catalytic activity">
    <reaction evidence="15">
        <text>cholesterol + NADH + O2 + H(+) = 7-dehydrocholesterol + NAD(+) + 2 H2O</text>
        <dbReference type="Rhea" id="RHEA:51644"/>
        <dbReference type="ChEBI" id="CHEBI:15377"/>
        <dbReference type="ChEBI" id="CHEBI:15378"/>
        <dbReference type="ChEBI" id="CHEBI:15379"/>
        <dbReference type="ChEBI" id="CHEBI:16113"/>
        <dbReference type="ChEBI" id="CHEBI:17759"/>
        <dbReference type="ChEBI" id="CHEBI:57540"/>
        <dbReference type="ChEBI" id="CHEBI:57945"/>
        <dbReference type="EC" id="1.14.19.21"/>
    </reaction>
    <physiologicalReaction direction="left-to-right" evidence="15">
        <dbReference type="Rhea" id="RHEA:51645"/>
    </physiologicalReaction>
</comment>
<evidence type="ECO:0000256" key="3">
    <source>
        <dbReference type="ARBA" id="ARBA00004972"/>
    </source>
</evidence>
<evidence type="ECO:0000256" key="10">
    <source>
        <dbReference type="ARBA" id="ARBA00023014"/>
    </source>
</evidence>
<keyword evidence="18" id="KW-0223">Dioxygenase</keyword>
<evidence type="ECO:0000256" key="15">
    <source>
        <dbReference type="ARBA" id="ARBA00047853"/>
    </source>
</evidence>
<organism evidence="18 19">
    <name type="scientific">Litorivivens lipolytica</name>
    <dbReference type="NCBI Taxonomy" id="1524264"/>
    <lineage>
        <taxon>Bacteria</taxon>
        <taxon>Pseudomonadati</taxon>
        <taxon>Pseudomonadota</taxon>
        <taxon>Gammaproteobacteria</taxon>
        <taxon>Litorivivens</taxon>
    </lineage>
</organism>
<evidence type="ECO:0000256" key="16">
    <source>
        <dbReference type="ARBA" id="ARBA00049548"/>
    </source>
</evidence>
<gene>
    <name evidence="18" type="ORF">FHR99_000916</name>
</gene>
<dbReference type="GO" id="GO:0005737">
    <property type="term" value="C:cytoplasm"/>
    <property type="evidence" value="ECO:0007669"/>
    <property type="project" value="TreeGrafter"/>
</dbReference>
<dbReference type="GO" id="GO:0051213">
    <property type="term" value="F:dioxygenase activity"/>
    <property type="evidence" value="ECO:0007669"/>
    <property type="project" value="UniProtKB-KW"/>
</dbReference>
<evidence type="ECO:0000256" key="2">
    <source>
        <dbReference type="ARBA" id="ARBA00004370"/>
    </source>
</evidence>
<dbReference type="InterPro" id="IPR050584">
    <property type="entry name" value="Cholesterol_7-desaturase"/>
</dbReference>
<feature type="domain" description="Rieske" evidence="17">
    <location>
        <begin position="13"/>
        <end position="121"/>
    </location>
</feature>
<evidence type="ECO:0000259" key="17">
    <source>
        <dbReference type="PROSITE" id="PS51296"/>
    </source>
</evidence>
<keyword evidence="9" id="KW-0408">Iron</keyword>
<keyword evidence="7" id="KW-1133">Transmembrane helix</keyword>